<dbReference type="EMBL" id="LT598461">
    <property type="protein sequence ID" value="SCU98248.1"/>
    <property type="molecule type" value="Genomic_DNA"/>
</dbReference>
<gene>
    <name evidence="2" type="ORF">LADA_0H11606G</name>
</gene>
<evidence type="ECO:0000313" key="3">
    <source>
        <dbReference type="Proteomes" id="UP000190274"/>
    </source>
</evidence>
<feature type="region of interest" description="Disordered" evidence="1">
    <location>
        <begin position="72"/>
        <end position="95"/>
    </location>
</feature>
<reference evidence="2 3" key="1">
    <citation type="submission" date="2016-03" db="EMBL/GenBank/DDBJ databases">
        <authorList>
            <person name="Devillers H."/>
        </authorList>
    </citation>
    <scope>NUCLEOTIDE SEQUENCE [LARGE SCALE GENOMIC DNA]</scope>
    <source>
        <strain evidence="2">CBS 10888</strain>
    </source>
</reference>
<evidence type="ECO:0000256" key="1">
    <source>
        <dbReference type="SAM" id="MobiDB-lite"/>
    </source>
</evidence>
<accession>A0A1G4K3G4</accession>
<evidence type="ECO:0000313" key="2">
    <source>
        <dbReference type="EMBL" id="SCU98248.1"/>
    </source>
</evidence>
<keyword evidence="3" id="KW-1185">Reference proteome</keyword>
<name>A0A1G4K3G4_9SACH</name>
<proteinExistence type="predicted"/>
<sequence>MGSNVEELGSSSFTISDTLFCSPLRGTPQVSLECQKGSLASASNFQTSTMGMERAPLPTDAARAILVARAGQLARRPSSNATDLPLQERSDSKIKHRCAQQRESCSFGGLSLSLSTEPNVHSRNSEEVNIRLNGKTKPTRLSVEIFSTRTATTRPGNGAIILPLTSGTPASSYNLGRILLEAIATLLVCSFVY</sequence>
<protein>
    <submittedName>
        <fullName evidence="2">LADA_0H11606g1_1</fullName>
    </submittedName>
</protein>
<organism evidence="2 3">
    <name type="scientific">Lachancea dasiensis</name>
    <dbReference type="NCBI Taxonomy" id="1072105"/>
    <lineage>
        <taxon>Eukaryota</taxon>
        <taxon>Fungi</taxon>
        <taxon>Dikarya</taxon>
        <taxon>Ascomycota</taxon>
        <taxon>Saccharomycotina</taxon>
        <taxon>Saccharomycetes</taxon>
        <taxon>Saccharomycetales</taxon>
        <taxon>Saccharomycetaceae</taxon>
        <taxon>Lachancea</taxon>
    </lineage>
</organism>
<dbReference type="AlphaFoldDB" id="A0A1G4K3G4"/>
<dbReference type="Proteomes" id="UP000190274">
    <property type="component" value="Chromosome H"/>
</dbReference>